<dbReference type="NCBIfam" id="NF001099">
    <property type="entry name" value="PRK00132.1"/>
    <property type="match status" value="1"/>
</dbReference>
<dbReference type="PANTHER" id="PTHR21569">
    <property type="entry name" value="RIBOSOMAL PROTEIN S9"/>
    <property type="match status" value="1"/>
</dbReference>
<dbReference type="EMBL" id="BLAL01000187">
    <property type="protein sequence ID" value="GES89510.1"/>
    <property type="molecule type" value="Genomic_DNA"/>
</dbReference>
<dbReference type="InterPro" id="IPR000754">
    <property type="entry name" value="Ribosomal_uS9"/>
</dbReference>
<dbReference type="GO" id="GO:0003723">
    <property type="term" value="F:RNA binding"/>
    <property type="evidence" value="ECO:0007669"/>
    <property type="project" value="TreeGrafter"/>
</dbReference>
<dbReference type="PROSITE" id="PS00360">
    <property type="entry name" value="RIBOSOMAL_S9"/>
    <property type="match status" value="1"/>
</dbReference>
<evidence type="ECO:0000313" key="9">
    <source>
        <dbReference type="Proteomes" id="UP000247702"/>
    </source>
</evidence>
<dbReference type="OrthoDB" id="10254627at2759"/>
<dbReference type="SUPFAM" id="SSF54211">
    <property type="entry name" value="Ribosomal protein S5 domain 2-like"/>
    <property type="match status" value="1"/>
</dbReference>
<keyword evidence="3 6" id="KW-0687">Ribonucleoprotein</keyword>
<dbReference type="InterPro" id="IPR023035">
    <property type="entry name" value="Ribosomal_uS9_bac/plastid"/>
</dbReference>
<dbReference type="InterPro" id="IPR020574">
    <property type="entry name" value="Ribosomal_uS9_CS"/>
</dbReference>
<dbReference type="PANTHER" id="PTHR21569:SF1">
    <property type="entry name" value="SMALL RIBOSOMAL SUBUNIT PROTEIN US9M"/>
    <property type="match status" value="1"/>
</dbReference>
<evidence type="ECO:0000256" key="3">
    <source>
        <dbReference type="ARBA" id="ARBA00023274"/>
    </source>
</evidence>
<gene>
    <name evidence="8" type="ORF">RCL2_001640800</name>
    <name evidence="7" type="ORF">RclHR1_00510022</name>
</gene>
<name>A0A2Z6RMH2_9GLOM</name>
<evidence type="ECO:0000313" key="7">
    <source>
        <dbReference type="EMBL" id="GBC03391.1"/>
    </source>
</evidence>
<evidence type="ECO:0000256" key="1">
    <source>
        <dbReference type="ARBA" id="ARBA00005251"/>
    </source>
</evidence>
<reference evidence="7 9" key="1">
    <citation type="submission" date="2017-11" db="EMBL/GenBank/DDBJ databases">
        <title>The genome of Rhizophagus clarus HR1 reveals common genetic basis of auxotrophy among arbuscular mycorrhizal fungi.</title>
        <authorList>
            <person name="Kobayashi Y."/>
        </authorList>
    </citation>
    <scope>NUCLEOTIDE SEQUENCE [LARGE SCALE GENOMIC DNA]</scope>
    <source>
        <strain evidence="7 9">HR1</strain>
    </source>
</reference>
<dbReference type="Proteomes" id="UP000615446">
    <property type="component" value="Unassembled WGS sequence"/>
</dbReference>
<dbReference type="EMBL" id="BEXD01003882">
    <property type="protein sequence ID" value="GBC03391.1"/>
    <property type="molecule type" value="Genomic_DNA"/>
</dbReference>
<dbReference type="GO" id="GO:0006412">
    <property type="term" value="P:translation"/>
    <property type="evidence" value="ECO:0007669"/>
    <property type="project" value="InterPro"/>
</dbReference>
<evidence type="ECO:0000256" key="2">
    <source>
        <dbReference type="ARBA" id="ARBA00022980"/>
    </source>
</evidence>
<evidence type="ECO:0000256" key="4">
    <source>
        <dbReference type="ARBA" id="ARBA00039318"/>
    </source>
</evidence>
<dbReference type="Pfam" id="PF00380">
    <property type="entry name" value="Ribosomal_S9"/>
    <property type="match status" value="1"/>
</dbReference>
<dbReference type="Proteomes" id="UP000247702">
    <property type="component" value="Unassembled WGS sequence"/>
</dbReference>
<proteinExistence type="inferred from homology"/>
<dbReference type="FunFam" id="3.30.230.10:FF:000001">
    <property type="entry name" value="30S ribosomal protein S9"/>
    <property type="match status" value="1"/>
</dbReference>
<dbReference type="GO" id="GO:0005763">
    <property type="term" value="C:mitochondrial small ribosomal subunit"/>
    <property type="evidence" value="ECO:0007669"/>
    <property type="project" value="TreeGrafter"/>
</dbReference>
<accession>A0A2Z6RMH2</accession>
<dbReference type="Gene3D" id="3.30.230.10">
    <property type="match status" value="1"/>
</dbReference>
<comment type="similarity">
    <text evidence="1 6">Belongs to the universal ribosomal protein uS9 family.</text>
</comment>
<keyword evidence="9" id="KW-1185">Reference proteome</keyword>
<dbReference type="InterPro" id="IPR020568">
    <property type="entry name" value="Ribosomal_Su5_D2-typ_SF"/>
</dbReference>
<dbReference type="AlphaFoldDB" id="A0A2Z6RMH2"/>
<evidence type="ECO:0000256" key="6">
    <source>
        <dbReference type="RuleBase" id="RU003815"/>
    </source>
</evidence>
<sequence length="322" mass="37495">MLTSLTSKFQFAYNVSEKVLENNLRSHIKRSVILKSCNRNVNIIYPFVRFRGFYTTGKALSSENQQNIRLNKYESMDMFIEREKPQSISYFTGKQTYNDLIIRLDDLISKYRTTPKIHDKSVPSILWKLKQHLDEELGLRLKTHQYRTIIQKLNQLDKIIPEIAPKLHNFLDLFRRYDLEKEKKRLEAMKTIDKYGRAFALGKRKEAVAQVWVVEGDGHVIVNGKPIAEYFSLLKNRESILYPFQVTDLLGKYNVWAKVRGGGTTGQTDAIAHGITKALIIHNSDLKPILRAANLVTRDTRVVERKKPGLAKARKRYTWVKR</sequence>
<dbReference type="GO" id="GO:0003735">
    <property type="term" value="F:structural constituent of ribosome"/>
    <property type="evidence" value="ECO:0007669"/>
    <property type="project" value="InterPro"/>
</dbReference>
<organism evidence="7 9">
    <name type="scientific">Rhizophagus clarus</name>
    <dbReference type="NCBI Taxonomy" id="94130"/>
    <lineage>
        <taxon>Eukaryota</taxon>
        <taxon>Fungi</taxon>
        <taxon>Fungi incertae sedis</taxon>
        <taxon>Mucoromycota</taxon>
        <taxon>Glomeromycotina</taxon>
        <taxon>Glomeromycetes</taxon>
        <taxon>Glomerales</taxon>
        <taxon>Glomeraceae</taxon>
        <taxon>Rhizophagus</taxon>
    </lineage>
</organism>
<evidence type="ECO:0000313" key="8">
    <source>
        <dbReference type="EMBL" id="GES89510.1"/>
    </source>
</evidence>
<keyword evidence="2 6" id="KW-0689">Ribosomal protein</keyword>
<comment type="caution">
    <text evidence="7">The sequence shown here is derived from an EMBL/GenBank/DDBJ whole genome shotgun (WGS) entry which is preliminary data.</text>
</comment>
<reference evidence="8" key="2">
    <citation type="submission" date="2019-10" db="EMBL/GenBank/DDBJ databases">
        <title>Conservation and host-specific expression of non-tandemly repeated heterogenous ribosome RNA gene in arbuscular mycorrhizal fungi.</title>
        <authorList>
            <person name="Maeda T."/>
            <person name="Kobayashi Y."/>
            <person name="Nakagawa T."/>
            <person name="Ezawa T."/>
            <person name="Yamaguchi K."/>
            <person name="Bino T."/>
            <person name="Nishimoto Y."/>
            <person name="Shigenobu S."/>
            <person name="Kawaguchi M."/>
        </authorList>
    </citation>
    <scope>NUCLEOTIDE SEQUENCE</scope>
    <source>
        <strain evidence="8">HR1</strain>
    </source>
</reference>
<dbReference type="STRING" id="94130.A0A2Z6RMH2"/>
<evidence type="ECO:0000256" key="5">
    <source>
        <dbReference type="ARBA" id="ARBA00042623"/>
    </source>
</evidence>
<dbReference type="InterPro" id="IPR014721">
    <property type="entry name" value="Ribsml_uS5_D2-typ_fold_subgr"/>
</dbReference>
<protein>
    <recommendedName>
        <fullName evidence="4">Small ribosomal subunit protein uS9m</fullName>
    </recommendedName>
    <alternativeName>
        <fullName evidence="5">37S ribosomal protein S9, mitochondrial</fullName>
    </alternativeName>
</protein>